<dbReference type="Gene3D" id="3.10.20.10">
    <property type="match status" value="1"/>
</dbReference>
<dbReference type="GO" id="GO:0042981">
    <property type="term" value="P:regulation of apoptotic process"/>
    <property type="evidence" value="ECO:0007669"/>
    <property type="project" value="TreeGrafter"/>
</dbReference>
<dbReference type="Proteomes" id="UP001195483">
    <property type="component" value="Unassembled WGS sequence"/>
</dbReference>
<reference evidence="5" key="3">
    <citation type="submission" date="2023-05" db="EMBL/GenBank/DDBJ databases">
        <authorList>
            <person name="Smith C.H."/>
        </authorList>
    </citation>
    <scope>NUCLEOTIDE SEQUENCE</scope>
    <source>
        <strain evidence="5">CHS0354</strain>
        <tissue evidence="5">Mantle</tissue>
    </source>
</reference>
<dbReference type="SUPFAM" id="SSF54277">
    <property type="entry name" value="CAD &amp; PB1 domains"/>
    <property type="match status" value="1"/>
</dbReference>
<dbReference type="Gene3D" id="1.10.1490.10">
    <property type="entry name" value="C-terminal domain of DFF45/ICAD (DFF-C domain)"/>
    <property type="match status" value="1"/>
</dbReference>
<keyword evidence="3" id="KW-0732">Signal</keyword>
<proteinExistence type="predicted"/>
<evidence type="ECO:0000256" key="3">
    <source>
        <dbReference type="SAM" id="SignalP"/>
    </source>
</evidence>
<dbReference type="InterPro" id="IPR003508">
    <property type="entry name" value="CIDE-N_dom"/>
</dbReference>
<dbReference type="PANTHER" id="PTHR12306:SF15">
    <property type="entry name" value="DNAATION FACTOR-RELATED PROTEIN 1, ISOFORM B-RELATED"/>
    <property type="match status" value="1"/>
</dbReference>
<gene>
    <name evidence="5" type="ORF">CHS0354_022854</name>
</gene>
<dbReference type="PANTHER" id="PTHR12306">
    <property type="entry name" value="CELL DEATH ACTIVATOR CIDE"/>
    <property type="match status" value="1"/>
</dbReference>
<reference evidence="5" key="1">
    <citation type="journal article" date="2021" name="Genome Biol. Evol.">
        <title>A High-Quality Reference Genome for a Parasitic Bivalve with Doubly Uniparental Inheritance (Bivalvia: Unionida).</title>
        <authorList>
            <person name="Smith C.H."/>
        </authorList>
    </citation>
    <scope>NUCLEOTIDE SEQUENCE</scope>
    <source>
        <strain evidence="5">CHS0354</strain>
    </source>
</reference>
<dbReference type="PROSITE" id="PS51135">
    <property type="entry name" value="CIDE_N"/>
    <property type="match status" value="1"/>
</dbReference>
<protein>
    <recommendedName>
        <fullName evidence="4">CIDE-N domain-containing protein</fullName>
    </recommendedName>
</protein>
<sequence length="254" mass="29051">MKIILIFTVNLIFQSALSEYNNNNTPKNLSSYGVSCSQVNVYPHHQSSKCKKMSTGSRPYKVWNHNRSVKKSVTASNLEELIAKGKEKLGIPESEYVRVALGEDGTEVDEEDYFTFLPFNSTLILLQEGQTWRPEGSEHGMDEPDFMTSDGRQVSDRVRMLTTGLHKDMSRLITFSNEDLQELADMKPQDLAQMLMDTEEYAKAIQDACQRFLDERQQTSEAMELLCLYHKARECSPYVNDEGEGHKRPKFSQT</sequence>
<dbReference type="EMBL" id="JAEAOA010001385">
    <property type="protein sequence ID" value="KAK3583808.1"/>
    <property type="molecule type" value="Genomic_DNA"/>
</dbReference>
<dbReference type="GO" id="GO:0006915">
    <property type="term" value="P:apoptotic process"/>
    <property type="evidence" value="ECO:0007669"/>
    <property type="project" value="UniProtKB-UniRule"/>
</dbReference>
<dbReference type="CDD" id="cd01615">
    <property type="entry name" value="CIDE_N"/>
    <property type="match status" value="1"/>
</dbReference>
<evidence type="ECO:0000256" key="2">
    <source>
        <dbReference type="PROSITE-ProRule" id="PRU00447"/>
    </source>
</evidence>
<organism evidence="5 6">
    <name type="scientific">Potamilus streckersoni</name>
    <dbReference type="NCBI Taxonomy" id="2493646"/>
    <lineage>
        <taxon>Eukaryota</taxon>
        <taxon>Metazoa</taxon>
        <taxon>Spiralia</taxon>
        <taxon>Lophotrochozoa</taxon>
        <taxon>Mollusca</taxon>
        <taxon>Bivalvia</taxon>
        <taxon>Autobranchia</taxon>
        <taxon>Heteroconchia</taxon>
        <taxon>Palaeoheterodonta</taxon>
        <taxon>Unionida</taxon>
        <taxon>Unionoidea</taxon>
        <taxon>Unionidae</taxon>
        <taxon>Ambleminae</taxon>
        <taxon>Lampsilini</taxon>
        <taxon>Potamilus</taxon>
    </lineage>
</organism>
<reference evidence="5" key="2">
    <citation type="journal article" date="2021" name="Genome Biol. Evol.">
        <title>Developing a high-quality reference genome for a parasitic bivalve with doubly uniparental inheritance (Bivalvia: Unionida).</title>
        <authorList>
            <person name="Smith C.H."/>
        </authorList>
    </citation>
    <scope>NUCLEOTIDE SEQUENCE</scope>
    <source>
        <strain evidence="5">CHS0354</strain>
        <tissue evidence="5">Mantle</tissue>
    </source>
</reference>
<dbReference type="SMART" id="SM00266">
    <property type="entry name" value="CAD"/>
    <property type="match status" value="1"/>
</dbReference>
<dbReference type="Pfam" id="PF02017">
    <property type="entry name" value="CIDE-N"/>
    <property type="match status" value="1"/>
</dbReference>
<keyword evidence="6" id="KW-1185">Reference proteome</keyword>
<name>A0AAE0S2D6_9BIVA</name>
<evidence type="ECO:0000259" key="4">
    <source>
        <dbReference type="PROSITE" id="PS51135"/>
    </source>
</evidence>
<accession>A0AAE0S2D6</accession>
<keyword evidence="1 2" id="KW-0053">Apoptosis</keyword>
<evidence type="ECO:0000313" key="6">
    <source>
        <dbReference type="Proteomes" id="UP001195483"/>
    </source>
</evidence>
<dbReference type="Pfam" id="PF09033">
    <property type="entry name" value="DFF-C"/>
    <property type="match status" value="1"/>
</dbReference>
<evidence type="ECO:0000313" key="5">
    <source>
        <dbReference type="EMBL" id="KAK3583808.1"/>
    </source>
</evidence>
<evidence type="ECO:0000256" key="1">
    <source>
        <dbReference type="ARBA" id="ARBA00022703"/>
    </source>
</evidence>
<dbReference type="AlphaFoldDB" id="A0AAE0S2D6"/>
<feature type="domain" description="CIDE-N" evidence="4">
    <location>
        <begin position="56"/>
        <end position="134"/>
    </location>
</feature>
<feature type="chain" id="PRO_5042144632" description="CIDE-N domain-containing protein" evidence="3">
    <location>
        <begin position="19"/>
        <end position="254"/>
    </location>
</feature>
<dbReference type="InterPro" id="IPR015121">
    <property type="entry name" value="DNA_fragmentation_mid_dom"/>
</dbReference>
<feature type="signal peptide" evidence="3">
    <location>
        <begin position="1"/>
        <end position="18"/>
    </location>
</feature>
<comment type="caution">
    <text evidence="5">The sequence shown here is derived from an EMBL/GenBank/DDBJ whole genome shotgun (WGS) entry which is preliminary data.</text>
</comment>